<reference evidence="2" key="1">
    <citation type="submission" date="2021-01" db="EMBL/GenBank/DDBJ databases">
        <authorList>
            <person name="Kaushik A."/>
        </authorList>
    </citation>
    <scope>NUCLEOTIDE SEQUENCE</scope>
    <source>
        <strain evidence="2">AG1-1A</strain>
    </source>
</reference>
<evidence type="ECO:0000313" key="3">
    <source>
        <dbReference type="Proteomes" id="UP000663840"/>
    </source>
</evidence>
<proteinExistence type="predicted"/>
<gene>
    <name evidence="2" type="ORF">RDB_LOCUS54594</name>
</gene>
<dbReference type="AlphaFoldDB" id="A0A8H3AH14"/>
<evidence type="ECO:0000313" key="2">
    <source>
        <dbReference type="EMBL" id="CAE6420951.1"/>
    </source>
</evidence>
<sequence length="569" mass="61407">MLSLDSSVAMAGVQDSGISAMWIFAKLVPSLARLDSTIFRQTSNNKLAPPFQQRINRAINRQHLREKLLQRLSLHTQLLPMYSIGLALPVFIGSTLAETTDPSLWTTATLGGQTFVNQGLVGFGYIPASARDSYGETLGGLGSAIALQKGTFKAGSNGTFTGRLIAQPDRGYNVETTIDWQARQHSFDFVFSPYYSKNKLDFDTAAKTFSIQYKSTLLYSKAPGFPTSGLDAISSIPNTSTYPVLPAPGSSSSKISVDAEGLVLNADGSFWTSDEYGPYIYRFGANGTLLQAIQPPTAILPTIGGKLNFTSSISPEFGRDANQGFEGLTASSDGRTLFALLQSATIQDGGGDKETNRYTRLFAWDILAQGSSPVIGEWVVPLPQSKKGKTYAQSEIHALSSTQFLILSRDGHGHGDDGMEAKSDYKQADLFDISNATDIHGTKFDGTTPVAPKGKLDKNVVPATYVPFVNYLDSKQLGRFGLHNDEPTDRTLIDAKWESFALAPVLDSTTPDDYFLVTMADNDFITINGTALGKPYSASYGQDVDTQILVWRVTLPSVPRGSVAASLGI</sequence>
<feature type="domain" description="Phytase-like" evidence="1">
    <location>
        <begin position="231"/>
        <end position="457"/>
    </location>
</feature>
<dbReference type="PANTHER" id="PTHR37957:SF1">
    <property type="entry name" value="PHYTASE-LIKE DOMAIN-CONTAINING PROTEIN"/>
    <property type="match status" value="1"/>
</dbReference>
<evidence type="ECO:0000259" key="1">
    <source>
        <dbReference type="Pfam" id="PF13449"/>
    </source>
</evidence>
<dbReference type="Pfam" id="PF13449">
    <property type="entry name" value="Phytase-like"/>
    <property type="match status" value="1"/>
</dbReference>
<organism evidence="2 3">
    <name type="scientific">Rhizoctonia solani</name>
    <dbReference type="NCBI Taxonomy" id="456999"/>
    <lineage>
        <taxon>Eukaryota</taxon>
        <taxon>Fungi</taxon>
        <taxon>Dikarya</taxon>
        <taxon>Basidiomycota</taxon>
        <taxon>Agaricomycotina</taxon>
        <taxon>Agaricomycetes</taxon>
        <taxon>Cantharellales</taxon>
        <taxon>Ceratobasidiaceae</taxon>
        <taxon>Rhizoctonia</taxon>
    </lineage>
</organism>
<name>A0A8H3AH14_9AGAM</name>
<dbReference type="InterPro" id="IPR027372">
    <property type="entry name" value="Phytase-like_dom"/>
</dbReference>
<dbReference type="PANTHER" id="PTHR37957">
    <property type="entry name" value="BLR7070 PROTEIN"/>
    <property type="match status" value="1"/>
</dbReference>
<dbReference type="EMBL" id="CAJMWR010001266">
    <property type="protein sequence ID" value="CAE6420951.1"/>
    <property type="molecule type" value="Genomic_DNA"/>
</dbReference>
<accession>A0A8H3AH14</accession>
<dbReference type="Proteomes" id="UP000663840">
    <property type="component" value="Unassembled WGS sequence"/>
</dbReference>
<protein>
    <recommendedName>
        <fullName evidence="1">Phytase-like domain-containing protein</fullName>
    </recommendedName>
</protein>
<comment type="caution">
    <text evidence="2">The sequence shown here is derived from an EMBL/GenBank/DDBJ whole genome shotgun (WGS) entry which is preliminary data.</text>
</comment>